<comment type="caution">
    <text evidence="2">The sequence shown here is derived from an EMBL/GenBank/DDBJ whole genome shotgun (WGS) entry which is preliminary data.</text>
</comment>
<dbReference type="GO" id="GO:0003677">
    <property type="term" value="F:DNA binding"/>
    <property type="evidence" value="ECO:0007669"/>
    <property type="project" value="UniProtKB-KW"/>
</dbReference>
<dbReference type="InterPro" id="IPR010093">
    <property type="entry name" value="SinI_DNA-bd"/>
</dbReference>
<accession>A0A7C4AJR6</accession>
<evidence type="ECO:0000313" key="2">
    <source>
        <dbReference type="EMBL" id="HGG99795.1"/>
    </source>
</evidence>
<sequence length="63" mass="7233">MPENKRFFTLNEAAELLGVHYMTVYRLILSGELDATKVAGVWRIPAPALIEYLESRHPFNMPD</sequence>
<dbReference type="AlphaFoldDB" id="A0A7C4AJR6"/>
<protein>
    <submittedName>
        <fullName evidence="2">DNA-binding protein</fullName>
    </submittedName>
</protein>
<name>A0A7C4AJR6_9BACT</name>
<dbReference type="EMBL" id="DTHO01000055">
    <property type="protein sequence ID" value="HGG99795.1"/>
    <property type="molecule type" value="Genomic_DNA"/>
</dbReference>
<proteinExistence type="predicted"/>
<evidence type="ECO:0000259" key="1">
    <source>
        <dbReference type="Pfam" id="PF12728"/>
    </source>
</evidence>
<gene>
    <name evidence="2" type="ORF">ENV75_05040</name>
</gene>
<reference evidence="2" key="1">
    <citation type="journal article" date="2020" name="mSystems">
        <title>Genome- and Community-Level Interaction Insights into Carbon Utilization and Element Cycling Functions of Hydrothermarchaeota in Hydrothermal Sediment.</title>
        <authorList>
            <person name="Zhou Z."/>
            <person name="Liu Y."/>
            <person name="Xu W."/>
            <person name="Pan J."/>
            <person name="Luo Z.H."/>
            <person name="Li M."/>
        </authorList>
    </citation>
    <scope>NUCLEOTIDE SEQUENCE [LARGE SCALE GENOMIC DNA]</scope>
    <source>
        <strain evidence="2">SpSt-788</strain>
    </source>
</reference>
<dbReference type="NCBIfam" id="TIGR01764">
    <property type="entry name" value="excise"/>
    <property type="match status" value="1"/>
</dbReference>
<dbReference type="InterPro" id="IPR041657">
    <property type="entry name" value="HTH_17"/>
</dbReference>
<keyword evidence="2" id="KW-0238">DNA-binding</keyword>
<organism evidence="2">
    <name type="scientific">Thermodesulfovibrio aggregans</name>
    <dbReference type="NCBI Taxonomy" id="86166"/>
    <lineage>
        <taxon>Bacteria</taxon>
        <taxon>Pseudomonadati</taxon>
        <taxon>Nitrospirota</taxon>
        <taxon>Thermodesulfovibrionia</taxon>
        <taxon>Thermodesulfovibrionales</taxon>
        <taxon>Thermodesulfovibrionaceae</taxon>
        <taxon>Thermodesulfovibrio</taxon>
    </lineage>
</organism>
<feature type="domain" description="Helix-turn-helix" evidence="1">
    <location>
        <begin position="7"/>
        <end position="56"/>
    </location>
</feature>
<dbReference type="Pfam" id="PF12728">
    <property type="entry name" value="HTH_17"/>
    <property type="match status" value="1"/>
</dbReference>